<dbReference type="OrthoDB" id="5491064at2"/>
<protein>
    <recommendedName>
        <fullName evidence="3">TIGR02996 domain-containing protein</fullName>
    </recommendedName>
</protein>
<comment type="caution">
    <text evidence="1">The sequence shown here is derived from an EMBL/GenBank/DDBJ whole genome shotgun (WGS) entry which is preliminary data.</text>
</comment>
<reference evidence="1 2" key="1">
    <citation type="submission" date="2019-06" db="EMBL/GenBank/DDBJ databases">
        <authorList>
            <person name="Livingstone P."/>
            <person name="Whitworth D."/>
        </authorList>
    </citation>
    <scope>NUCLEOTIDE SEQUENCE [LARGE SCALE GENOMIC DNA]</scope>
    <source>
        <strain evidence="1 2">AM401</strain>
    </source>
</reference>
<evidence type="ECO:0000313" key="1">
    <source>
        <dbReference type="EMBL" id="TQF16655.1"/>
    </source>
</evidence>
<evidence type="ECO:0008006" key="3">
    <source>
        <dbReference type="Google" id="ProtNLM"/>
    </source>
</evidence>
<dbReference type="AlphaFoldDB" id="A0A540X5W5"/>
<gene>
    <name evidence="1" type="ORF">FJV41_07495</name>
</gene>
<keyword evidence="2" id="KW-1185">Reference proteome</keyword>
<organism evidence="1 2">
    <name type="scientific">Myxococcus llanfairpwllgwyngyllgogerychwyrndrobwllllantysiliogogogochensis</name>
    <dbReference type="NCBI Taxonomy" id="2590453"/>
    <lineage>
        <taxon>Bacteria</taxon>
        <taxon>Pseudomonadati</taxon>
        <taxon>Myxococcota</taxon>
        <taxon>Myxococcia</taxon>
        <taxon>Myxococcales</taxon>
        <taxon>Cystobacterineae</taxon>
        <taxon>Myxococcaceae</taxon>
        <taxon>Myxococcus</taxon>
    </lineage>
</organism>
<dbReference type="EMBL" id="VIFM01000020">
    <property type="protein sequence ID" value="TQF16655.1"/>
    <property type="molecule type" value="Genomic_DNA"/>
</dbReference>
<evidence type="ECO:0000313" key="2">
    <source>
        <dbReference type="Proteomes" id="UP000315369"/>
    </source>
</evidence>
<sequence length="495" mass="56003">MSHLLTELLGRTEEALARREDDAALTLLLEAWKECRAEPVIALIQRLSDHLATGLPFFEVPVRWVLEEVRRHPTDLPRALGWLRERAASLSRCAFSTDLDRLRRWWPADPRIIPLLLTLVRLPGAETPGELKMLCSLFMYVGAPYDVEPLRELKARLPSTQGEEVERFDLVIRLGARWVPPVLDAETLARCDALKEVIEERVERARLDAATREALFARVYEAPEDDSARQVLADQLLEQGDPLGEFIMLQYAKAPDEERIARLLVANRERWQAPLGPYVERGYTRFERGFPVAVRPIKGDHFPKSFPKPEPGWNTVEELNWNPEHHSDGNDVAQWGRMLRHPALRRVTSLLNVPGELVSLLSANSSVRRLELKSSFESGLSDALTALPHLTWLTIPHASTDLFIRCAHSRLASQLEYFKASGEDGFWRLEVTRGAEVPIRATVTGPRAREFAPVLLAAARFSSQGLRIEFRDGAEEQGGAPLREALAAYARVIRE</sequence>
<dbReference type="Proteomes" id="UP000315369">
    <property type="component" value="Unassembled WGS sequence"/>
</dbReference>
<dbReference type="RefSeq" id="WP_141641723.1">
    <property type="nucleotide sequence ID" value="NZ_VIFM01000020.1"/>
</dbReference>
<proteinExistence type="predicted"/>
<accession>A0A540X5W5</accession>
<name>A0A540X5W5_9BACT</name>